<name>I0HB88_ACTM4</name>
<dbReference type="GO" id="GO:0017000">
    <property type="term" value="P:antibiotic biosynthetic process"/>
    <property type="evidence" value="ECO:0007669"/>
    <property type="project" value="UniProtKB-ARBA"/>
</dbReference>
<evidence type="ECO:0000256" key="4">
    <source>
        <dbReference type="ARBA" id="ARBA00023002"/>
    </source>
</evidence>
<dbReference type="PRINTS" id="PR00359">
    <property type="entry name" value="BP450"/>
</dbReference>
<dbReference type="PATRIC" id="fig|512565.3.peg.5048"/>
<keyword evidence="6 7" id="KW-0503">Monooxygenase</keyword>
<evidence type="ECO:0000256" key="1">
    <source>
        <dbReference type="ARBA" id="ARBA00010617"/>
    </source>
</evidence>
<comment type="similarity">
    <text evidence="1 7">Belongs to the cytochrome P450 family.</text>
</comment>
<dbReference type="HOGENOM" id="CLU_033716_1_1_11"/>
<dbReference type="Gene3D" id="1.10.630.10">
    <property type="entry name" value="Cytochrome P450"/>
    <property type="match status" value="1"/>
</dbReference>
<dbReference type="GO" id="GO:0004497">
    <property type="term" value="F:monooxygenase activity"/>
    <property type="evidence" value="ECO:0007669"/>
    <property type="project" value="UniProtKB-KW"/>
</dbReference>
<evidence type="ECO:0000313" key="9">
    <source>
        <dbReference type="Proteomes" id="UP000007882"/>
    </source>
</evidence>
<evidence type="ECO:0000256" key="6">
    <source>
        <dbReference type="ARBA" id="ARBA00023033"/>
    </source>
</evidence>
<evidence type="ECO:0000256" key="3">
    <source>
        <dbReference type="ARBA" id="ARBA00022723"/>
    </source>
</evidence>
<dbReference type="FunFam" id="1.10.630.10:FF:000018">
    <property type="entry name" value="Cytochrome P450 monooxygenase"/>
    <property type="match status" value="1"/>
</dbReference>
<evidence type="ECO:0000313" key="8">
    <source>
        <dbReference type="EMBL" id="BAL90275.1"/>
    </source>
</evidence>
<keyword evidence="5 7" id="KW-0408">Iron</keyword>
<keyword evidence="4 7" id="KW-0560">Oxidoreductase</keyword>
<dbReference type="OrthoDB" id="4156795at2"/>
<dbReference type="InterPro" id="IPR002397">
    <property type="entry name" value="Cyt_P450_B"/>
</dbReference>
<organism evidence="8 9">
    <name type="scientific">Actinoplanes missouriensis (strain ATCC 14538 / DSM 43046 / CBS 188.64 / JCM 3121 / NBRC 102363 / NCIMB 12654 / NRRL B-3342 / UNCC 431)</name>
    <dbReference type="NCBI Taxonomy" id="512565"/>
    <lineage>
        <taxon>Bacteria</taxon>
        <taxon>Bacillati</taxon>
        <taxon>Actinomycetota</taxon>
        <taxon>Actinomycetes</taxon>
        <taxon>Micromonosporales</taxon>
        <taxon>Micromonosporaceae</taxon>
        <taxon>Actinoplanes</taxon>
    </lineage>
</organism>
<dbReference type="KEGG" id="ams:AMIS_50550"/>
<dbReference type="PANTHER" id="PTHR46696">
    <property type="entry name" value="P450, PUTATIVE (EUROFUNG)-RELATED"/>
    <property type="match status" value="1"/>
</dbReference>
<dbReference type="Pfam" id="PF00067">
    <property type="entry name" value="p450"/>
    <property type="match status" value="1"/>
</dbReference>
<dbReference type="PRINTS" id="PR00385">
    <property type="entry name" value="P450"/>
</dbReference>
<dbReference type="PANTHER" id="PTHR46696:SF1">
    <property type="entry name" value="CYTOCHROME P450 YJIB-RELATED"/>
    <property type="match status" value="1"/>
</dbReference>
<dbReference type="EMBL" id="AP012319">
    <property type="protein sequence ID" value="BAL90275.1"/>
    <property type="molecule type" value="Genomic_DNA"/>
</dbReference>
<dbReference type="RefSeq" id="WP_014445164.1">
    <property type="nucleotide sequence ID" value="NC_017093.1"/>
</dbReference>
<dbReference type="Proteomes" id="UP000007882">
    <property type="component" value="Chromosome"/>
</dbReference>
<dbReference type="eggNOG" id="COG2124">
    <property type="taxonomic scope" value="Bacteria"/>
</dbReference>
<dbReference type="InterPro" id="IPR036396">
    <property type="entry name" value="Cyt_P450_sf"/>
</dbReference>
<proteinExistence type="inferred from homology"/>
<dbReference type="SUPFAM" id="SSF48264">
    <property type="entry name" value="Cytochrome P450"/>
    <property type="match status" value="1"/>
</dbReference>
<dbReference type="GO" id="GO:0020037">
    <property type="term" value="F:heme binding"/>
    <property type="evidence" value="ECO:0007669"/>
    <property type="project" value="InterPro"/>
</dbReference>
<reference evidence="8 9" key="1">
    <citation type="submission" date="2012-02" db="EMBL/GenBank/DDBJ databases">
        <title>Complete genome sequence of Actinoplanes missouriensis 431 (= NBRC 102363).</title>
        <authorList>
            <person name="Ohnishi Y."/>
            <person name="Ishikawa J."/>
            <person name="Sekine M."/>
            <person name="Hosoyama A."/>
            <person name="Harada T."/>
            <person name="Narita H."/>
            <person name="Hata T."/>
            <person name="Konno Y."/>
            <person name="Tutikane K."/>
            <person name="Fujita N."/>
            <person name="Horinouchi S."/>
            <person name="Hayakawa M."/>
        </authorList>
    </citation>
    <scope>NUCLEOTIDE SEQUENCE [LARGE SCALE GENOMIC DNA]</scope>
    <source>
        <strain evidence="9">ATCC 14538 / DSM 43046 / CBS 188.64 / JCM 3121 / NBRC 102363 / NCIMB 12654 / NRRL B-3342 / UNCC 431</strain>
    </source>
</reference>
<evidence type="ECO:0000256" key="7">
    <source>
        <dbReference type="RuleBase" id="RU000461"/>
    </source>
</evidence>
<sequence length="399" mass="43624">MSTPDEVPAFPFPDDGRLAIPEQFADLRARCPVQRVELPFGGQGWLVSRHADVKAVLGDPRFSRAATVDADVPRTTPWRTQAGNLMAMDPPEHTRTRRLVAPVFSRRGAERLRPRTEEIVGELIAGLRRAGGPVDFVEAFAMPLPVTVICELLGVPADRWHLFRDFSEKVFGDASGSAEEAERAAAELDTFLAGLVAQRRAEPRDDLLSEMVAARDADGARLSEEELVTLGVTILVSGHETTAAAVGNYVYTLLTQGLWRDLAARPEQLDTALEELLRAVPIGGAETMPRMATEDVTVAGTVVREGEAVFPVMLSANFDESVFAEPDKLDLHRSPNPHLAFGFGPHVCLGAQLALMELRVALGRLLAEFPTLRLAVDEADVPWRTGSMVRGPRRLMVTW</sequence>
<dbReference type="InterPro" id="IPR001128">
    <property type="entry name" value="Cyt_P450"/>
</dbReference>
<dbReference type="STRING" id="512565.AMIS_50550"/>
<dbReference type="CDD" id="cd11031">
    <property type="entry name" value="Cyp158A-like"/>
    <property type="match status" value="1"/>
</dbReference>
<dbReference type="InterPro" id="IPR017972">
    <property type="entry name" value="Cyt_P450_CS"/>
</dbReference>
<protein>
    <submittedName>
        <fullName evidence="8">Putative cytochrome P450</fullName>
    </submittedName>
</protein>
<accession>I0HB88</accession>
<keyword evidence="3 7" id="KW-0479">Metal-binding</keyword>
<gene>
    <name evidence="8" type="ordered locus">AMIS_50550</name>
</gene>
<evidence type="ECO:0000256" key="2">
    <source>
        <dbReference type="ARBA" id="ARBA00022617"/>
    </source>
</evidence>
<keyword evidence="2 7" id="KW-0349">Heme</keyword>
<evidence type="ECO:0000256" key="5">
    <source>
        <dbReference type="ARBA" id="ARBA00023004"/>
    </source>
</evidence>
<dbReference type="AlphaFoldDB" id="I0HB88"/>
<dbReference type="GO" id="GO:0016705">
    <property type="term" value="F:oxidoreductase activity, acting on paired donors, with incorporation or reduction of molecular oxygen"/>
    <property type="evidence" value="ECO:0007669"/>
    <property type="project" value="InterPro"/>
</dbReference>
<dbReference type="PROSITE" id="PS00086">
    <property type="entry name" value="CYTOCHROME_P450"/>
    <property type="match status" value="1"/>
</dbReference>
<keyword evidence="9" id="KW-1185">Reference proteome</keyword>
<dbReference type="GO" id="GO:0005506">
    <property type="term" value="F:iron ion binding"/>
    <property type="evidence" value="ECO:0007669"/>
    <property type="project" value="InterPro"/>
</dbReference>